<feature type="transmembrane region" description="Helical" evidence="1">
    <location>
        <begin position="242"/>
        <end position="260"/>
    </location>
</feature>
<evidence type="ECO:0000259" key="2">
    <source>
        <dbReference type="Pfam" id="PF01757"/>
    </source>
</evidence>
<dbReference type="AlphaFoldDB" id="A0A2P2BU49"/>
<feature type="transmembrane region" description="Helical" evidence="1">
    <location>
        <begin position="12"/>
        <end position="28"/>
    </location>
</feature>
<name>A0A2P2BU49_9FIRM</name>
<dbReference type="RefSeq" id="WP_278336139.1">
    <property type="nucleotide sequence ID" value="NZ_LN650648.1"/>
</dbReference>
<feature type="transmembrane region" description="Helical" evidence="1">
    <location>
        <begin position="308"/>
        <end position="330"/>
    </location>
</feature>
<evidence type="ECO:0000313" key="3">
    <source>
        <dbReference type="EMBL" id="CEI73887.1"/>
    </source>
</evidence>
<feature type="transmembrane region" description="Helical" evidence="1">
    <location>
        <begin position="154"/>
        <end position="171"/>
    </location>
</feature>
<proteinExistence type="predicted"/>
<sequence>MRDEKLDIYRGLIMMYIIGFIHTLYWFPNFGTKIKSFFLFEMAVVFFITGASYSLSNKKSYGKYIISRIPRILIPYFIFIIFLVFIEYVANILGTTITYLSFKEFVISSFNVFKEPSVTLEFITWHLWFIPVYLILVPFIPVMYNLYNALGNKFKYIPMILISCLIVYMHNIDNLKLFKNVIFYAFWIYGGFFYNKLKEIKISKLLNLAIITLMSAILIYLISKDQFVMDMQKNKFPPNFIFLIYTIIAFNLLYILRDYILNIGKTKYINRLVNQYSTYGFTLYLYHPFTYLLVRPIYIYLFDISGNIIYKIIMVLINTVLVIYLNLIFAKVFGKFENIKILIKGVQNDKKNLYEI</sequence>
<feature type="domain" description="Acyltransferase 3" evidence="2">
    <location>
        <begin position="5"/>
        <end position="325"/>
    </location>
</feature>
<feature type="transmembrane region" description="Helical" evidence="1">
    <location>
        <begin position="177"/>
        <end position="193"/>
    </location>
</feature>
<organism evidence="3 4">
    <name type="scientific">Romboutsia hominis</name>
    <dbReference type="NCBI Taxonomy" id="1507512"/>
    <lineage>
        <taxon>Bacteria</taxon>
        <taxon>Bacillati</taxon>
        <taxon>Bacillota</taxon>
        <taxon>Clostridia</taxon>
        <taxon>Peptostreptococcales</taxon>
        <taxon>Peptostreptococcaceae</taxon>
        <taxon>Romboutsia</taxon>
    </lineage>
</organism>
<keyword evidence="1" id="KW-0812">Transmembrane</keyword>
<keyword evidence="4" id="KW-1185">Reference proteome</keyword>
<keyword evidence="1" id="KW-1133">Transmembrane helix</keyword>
<dbReference type="EMBL" id="LN650648">
    <property type="protein sequence ID" value="CEI73887.1"/>
    <property type="molecule type" value="Genomic_DNA"/>
</dbReference>
<feature type="transmembrane region" description="Helical" evidence="1">
    <location>
        <begin position="76"/>
        <end position="102"/>
    </location>
</feature>
<dbReference type="Proteomes" id="UP000245695">
    <property type="component" value="Chromosome 1"/>
</dbReference>
<dbReference type="Pfam" id="PF01757">
    <property type="entry name" value="Acyl_transf_3"/>
    <property type="match status" value="1"/>
</dbReference>
<feature type="transmembrane region" description="Helical" evidence="1">
    <location>
        <begin position="34"/>
        <end position="55"/>
    </location>
</feature>
<dbReference type="KEGG" id="rhom:FRIFI_2361"/>
<evidence type="ECO:0000313" key="4">
    <source>
        <dbReference type="Proteomes" id="UP000245695"/>
    </source>
</evidence>
<dbReference type="InterPro" id="IPR002656">
    <property type="entry name" value="Acyl_transf_3_dom"/>
</dbReference>
<feature type="transmembrane region" description="Helical" evidence="1">
    <location>
        <begin position="205"/>
        <end position="222"/>
    </location>
</feature>
<gene>
    <name evidence="3" type="ORF">FRIFI_2361</name>
</gene>
<keyword evidence="3" id="KW-0012">Acyltransferase</keyword>
<feature type="transmembrane region" description="Helical" evidence="1">
    <location>
        <begin position="281"/>
        <end position="302"/>
    </location>
</feature>
<accession>A0A2P2BU49</accession>
<keyword evidence="3" id="KW-0808">Transferase</keyword>
<reference evidence="3 4" key="1">
    <citation type="submission" date="2014-09" db="EMBL/GenBank/DDBJ databases">
        <authorList>
            <person name="Hornung B.V."/>
        </authorList>
    </citation>
    <scope>NUCLEOTIDE SEQUENCE [LARGE SCALE GENOMIC DNA]</scope>
    <source>
        <strain evidence="3 4">FRIFI</strain>
    </source>
</reference>
<feature type="transmembrane region" description="Helical" evidence="1">
    <location>
        <begin position="122"/>
        <end position="147"/>
    </location>
</feature>
<keyword evidence="1" id="KW-0472">Membrane</keyword>
<evidence type="ECO:0000256" key="1">
    <source>
        <dbReference type="SAM" id="Phobius"/>
    </source>
</evidence>
<dbReference type="GO" id="GO:0016747">
    <property type="term" value="F:acyltransferase activity, transferring groups other than amino-acyl groups"/>
    <property type="evidence" value="ECO:0007669"/>
    <property type="project" value="InterPro"/>
</dbReference>
<protein>
    <submittedName>
        <fullName evidence="3">Acyltransferase family</fullName>
    </submittedName>
</protein>